<dbReference type="Gene3D" id="2.60.120.10">
    <property type="entry name" value="Jelly Rolls"/>
    <property type="match status" value="2"/>
</dbReference>
<dbReference type="InterPro" id="IPR013096">
    <property type="entry name" value="Cupin_2"/>
</dbReference>
<feature type="domain" description="Cupin type-2" evidence="2">
    <location>
        <begin position="48"/>
        <end position="119"/>
    </location>
</feature>
<dbReference type="Pfam" id="PF07883">
    <property type="entry name" value="Cupin_2"/>
    <property type="match status" value="2"/>
</dbReference>
<dbReference type="RefSeq" id="WP_379960596.1">
    <property type="nucleotide sequence ID" value="NZ_JAUYVI010000008.1"/>
</dbReference>
<reference evidence="4" key="1">
    <citation type="submission" date="2023-08" db="EMBL/GenBank/DDBJ databases">
        <title>Rhodospirillaceae gen. nov., a novel taxon isolated from the Yangtze River Yuezi River estuary sludge.</title>
        <authorList>
            <person name="Ruan L."/>
        </authorList>
    </citation>
    <scope>NUCLEOTIDE SEQUENCE [LARGE SCALE GENOMIC DNA]</scope>
    <source>
        <strain evidence="4">R-7</strain>
    </source>
</reference>
<dbReference type="InterPro" id="IPR011051">
    <property type="entry name" value="RmlC_Cupin_sf"/>
</dbReference>
<organism evidence="3 4">
    <name type="scientific">Dongia sedimenti</name>
    <dbReference type="NCBI Taxonomy" id="3064282"/>
    <lineage>
        <taxon>Bacteria</taxon>
        <taxon>Pseudomonadati</taxon>
        <taxon>Pseudomonadota</taxon>
        <taxon>Alphaproteobacteria</taxon>
        <taxon>Rhodospirillales</taxon>
        <taxon>Dongiaceae</taxon>
        <taxon>Dongia</taxon>
    </lineage>
</organism>
<evidence type="ECO:0000256" key="1">
    <source>
        <dbReference type="ARBA" id="ARBA00022723"/>
    </source>
</evidence>
<dbReference type="PANTHER" id="PTHR35848">
    <property type="entry name" value="OXALATE-BINDING PROTEIN"/>
    <property type="match status" value="1"/>
</dbReference>
<gene>
    <name evidence="3" type="ORF">Q8A70_24275</name>
</gene>
<dbReference type="SUPFAM" id="SSF51182">
    <property type="entry name" value="RmlC-like cupins"/>
    <property type="match status" value="2"/>
</dbReference>
<dbReference type="InterPro" id="IPR014710">
    <property type="entry name" value="RmlC-like_jellyroll"/>
</dbReference>
<keyword evidence="1" id="KW-0479">Metal-binding</keyword>
<name>A0ABU0YVZ0_9PROT</name>
<dbReference type="CDD" id="cd02224">
    <property type="entry name" value="cupin_SPO2919-like"/>
    <property type="match status" value="2"/>
</dbReference>
<sequence length="339" mass="37403">MSTEKPIKPIRSDDVPWTAWSDVPNFDIRYKHLTLAACGEGYHVGVAIEELAPGKQTAPFHYHMHEEEHVYVLEGTPTLRLGNDRHRLKPGDYACFPAGQKAGHCLINESDRLCRYVIVGENNPNEVAVYPDTGKVLVRALGRRALLDGAALRNYWDGEDTGLPPGRQPPADAEIQLDQPGLAPKPPVSADAVPWEDSFAAEKFGGRAKHLTHAAVGEGWHVGMLIEAPAPGKRLCPRHYHMLEEEHALILEGEVTLLLGDARHVMKPGDYVCFPAGRKVGHSFLNSGVGPCRYLMIGERNPNEVCVYPDSNKLAVDALRTPQNIFDMGATRNYWDGEA</sequence>
<dbReference type="EMBL" id="JAUYVI010000008">
    <property type="protein sequence ID" value="MDQ7250828.1"/>
    <property type="molecule type" value="Genomic_DNA"/>
</dbReference>
<protein>
    <submittedName>
        <fullName evidence="3">Cupin domain-containing protein</fullName>
    </submittedName>
</protein>
<proteinExistence type="predicted"/>
<comment type="caution">
    <text evidence="3">The sequence shown here is derived from an EMBL/GenBank/DDBJ whole genome shotgun (WGS) entry which is preliminary data.</text>
</comment>
<keyword evidence="4" id="KW-1185">Reference proteome</keyword>
<dbReference type="Proteomes" id="UP001230156">
    <property type="component" value="Unassembled WGS sequence"/>
</dbReference>
<dbReference type="InterPro" id="IPR051610">
    <property type="entry name" value="GPI/OXD"/>
</dbReference>
<evidence type="ECO:0000313" key="4">
    <source>
        <dbReference type="Proteomes" id="UP001230156"/>
    </source>
</evidence>
<evidence type="ECO:0000313" key="3">
    <source>
        <dbReference type="EMBL" id="MDQ7250828.1"/>
    </source>
</evidence>
<dbReference type="PANTHER" id="PTHR35848:SF9">
    <property type="entry name" value="SLL1358 PROTEIN"/>
    <property type="match status" value="1"/>
</dbReference>
<evidence type="ECO:0000259" key="2">
    <source>
        <dbReference type="Pfam" id="PF07883"/>
    </source>
</evidence>
<feature type="domain" description="Cupin type-2" evidence="2">
    <location>
        <begin position="230"/>
        <end position="297"/>
    </location>
</feature>
<accession>A0ABU0YVZ0</accession>